<keyword evidence="3" id="KW-1185">Reference proteome</keyword>
<dbReference type="Proteomes" id="UP001054945">
    <property type="component" value="Unassembled WGS sequence"/>
</dbReference>
<protein>
    <submittedName>
        <fullName evidence="2">Uncharacterized protein</fullName>
    </submittedName>
</protein>
<dbReference type="EMBL" id="BPLR01013892">
    <property type="protein sequence ID" value="GIY64534.1"/>
    <property type="molecule type" value="Genomic_DNA"/>
</dbReference>
<reference evidence="2 3" key="1">
    <citation type="submission" date="2021-06" db="EMBL/GenBank/DDBJ databases">
        <title>Caerostris extrusa draft genome.</title>
        <authorList>
            <person name="Kono N."/>
            <person name="Arakawa K."/>
        </authorList>
    </citation>
    <scope>NUCLEOTIDE SEQUENCE [LARGE SCALE GENOMIC DNA]</scope>
</reference>
<comment type="caution">
    <text evidence="2">The sequence shown here is derived from an EMBL/GenBank/DDBJ whole genome shotgun (WGS) entry which is preliminary data.</text>
</comment>
<feature type="region of interest" description="Disordered" evidence="1">
    <location>
        <begin position="76"/>
        <end position="99"/>
    </location>
</feature>
<organism evidence="2 3">
    <name type="scientific">Caerostris extrusa</name>
    <name type="common">Bark spider</name>
    <name type="synonym">Caerostris bankana</name>
    <dbReference type="NCBI Taxonomy" id="172846"/>
    <lineage>
        <taxon>Eukaryota</taxon>
        <taxon>Metazoa</taxon>
        <taxon>Ecdysozoa</taxon>
        <taxon>Arthropoda</taxon>
        <taxon>Chelicerata</taxon>
        <taxon>Arachnida</taxon>
        <taxon>Araneae</taxon>
        <taxon>Araneomorphae</taxon>
        <taxon>Entelegynae</taxon>
        <taxon>Araneoidea</taxon>
        <taxon>Araneidae</taxon>
        <taxon>Caerostris</taxon>
    </lineage>
</organism>
<dbReference type="AlphaFoldDB" id="A0AAV4V4C2"/>
<proteinExistence type="predicted"/>
<accession>A0AAV4V4C2</accession>
<sequence length="113" mass="13481">MPEFNIFNGHKYLGYFKGFFKERDRKKKTNLLKFQTILTLDRIPPPNEKPVVGGAAEWKEEDYRLPDDYACERVRTAQETEGHQHTRMSRYDHSAGFHPPLPFFFFATRNRTR</sequence>
<name>A0AAV4V4C2_CAEEX</name>
<feature type="compositionally biased region" description="Basic and acidic residues" evidence="1">
    <location>
        <begin position="76"/>
        <end position="95"/>
    </location>
</feature>
<evidence type="ECO:0000256" key="1">
    <source>
        <dbReference type="SAM" id="MobiDB-lite"/>
    </source>
</evidence>
<evidence type="ECO:0000313" key="2">
    <source>
        <dbReference type="EMBL" id="GIY64534.1"/>
    </source>
</evidence>
<gene>
    <name evidence="2" type="ORF">CEXT_65371</name>
</gene>
<evidence type="ECO:0000313" key="3">
    <source>
        <dbReference type="Proteomes" id="UP001054945"/>
    </source>
</evidence>